<evidence type="ECO:0000259" key="4">
    <source>
        <dbReference type="PROSITE" id="PS50048"/>
    </source>
</evidence>
<dbReference type="InterPro" id="IPR000014">
    <property type="entry name" value="PAS"/>
</dbReference>
<dbReference type="SUPFAM" id="SSF57701">
    <property type="entry name" value="Zn2/Cys6 DNA-binding domain"/>
    <property type="match status" value="1"/>
</dbReference>
<evidence type="ECO:0000256" key="2">
    <source>
        <dbReference type="ARBA" id="ARBA00023242"/>
    </source>
</evidence>
<dbReference type="PROSITE" id="PS50048">
    <property type="entry name" value="ZN2_CY6_FUNGAL_2"/>
    <property type="match status" value="1"/>
</dbReference>
<dbReference type="CDD" id="cd00067">
    <property type="entry name" value="GAL4"/>
    <property type="match status" value="1"/>
</dbReference>
<dbReference type="PANTHER" id="PTHR47659:SF4">
    <property type="entry name" value="ZN(II)2CYS6 TRANSCRIPTION FACTOR (EUROFUNG)"/>
    <property type="match status" value="1"/>
</dbReference>
<dbReference type="Pfam" id="PF00172">
    <property type="entry name" value="Zn_clus"/>
    <property type="match status" value="1"/>
</dbReference>
<feature type="region of interest" description="Disordered" evidence="3">
    <location>
        <begin position="1"/>
        <end position="37"/>
    </location>
</feature>
<dbReference type="Gene3D" id="4.10.240.10">
    <property type="entry name" value="Zn(2)-C6 fungal-type DNA-binding domain"/>
    <property type="match status" value="1"/>
</dbReference>
<dbReference type="STRING" id="101127.A0A1X2GFK5"/>
<dbReference type="OrthoDB" id="1555531at2759"/>
<dbReference type="Proteomes" id="UP000242146">
    <property type="component" value="Unassembled WGS sequence"/>
</dbReference>
<dbReference type="InterPro" id="IPR050335">
    <property type="entry name" value="ERT1_acuK_gluconeogen_tf"/>
</dbReference>
<feature type="region of interest" description="Disordered" evidence="3">
    <location>
        <begin position="434"/>
        <end position="456"/>
    </location>
</feature>
<feature type="region of interest" description="Disordered" evidence="3">
    <location>
        <begin position="105"/>
        <end position="127"/>
    </location>
</feature>
<feature type="compositionally biased region" description="Polar residues" evidence="3">
    <location>
        <begin position="152"/>
        <end position="163"/>
    </location>
</feature>
<dbReference type="AlphaFoldDB" id="A0A1X2GFK5"/>
<evidence type="ECO:0000256" key="3">
    <source>
        <dbReference type="SAM" id="MobiDB-lite"/>
    </source>
</evidence>
<dbReference type="InterPro" id="IPR001138">
    <property type="entry name" value="Zn2Cys6_DnaBD"/>
</dbReference>
<dbReference type="PROSITE" id="PS00463">
    <property type="entry name" value="ZN2_CY6_FUNGAL_1"/>
    <property type="match status" value="1"/>
</dbReference>
<keyword evidence="7" id="KW-1185">Reference proteome</keyword>
<dbReference type="SMART" id="SM00066">
    <property type="entry name" value="GAL4"/>
    <property type="match status" value="1"/>
</dbReference>
<reference evidence="6 7" key="1">
    <citation type="submission" date="2016-07" db="EMBL/GenBank/DDBJ databases">
        <title>Pervasive Adenine N6-methylation of Active Genes in Fungi.</title>
        <authorList>
            <consortium name="DOE Joint Genome Institute"/>
            <person name="Mondo S.J."/>
            <person name="Dannebaum R.O."/>
            <person name="Kuo R.C."/>
            <person name="Labutti K."/>
            <person name="Haridas S."/>
            <person name="Kuo A."/>
            <person name="Salamov A."/>
            <person name="Ahrendt S.R."/>
            <person name="Lipzen A."/>
            <person name="Sullivan W."/>
            <person name="Andreopoulos W.B."/>
            <person name="Clum A."/>
            <person name="Lindquist E."/>
            <person name="Daum C."/>
            <person name="Ramamoorthy G.K."/>
            <person name="Gryganskyi A."/>
            <person name="Culley D."/>
            <person name="Magnuson J.K."/>
            <person name="James T.Y."/>
            <person name="O'Malley M.A."/>
            <person name="Stajich J.E."/>
            <person name="Spatafora J.W."/>
            <person name="Visel A."/>
            <person name="Grigoriev I.V."/>
        </authorList>
    </citation>
    <scope>NUCLEOTIDE SEQUENCE [LARGE SCALE GENOMIC DNA]</scope>
    <source>
        <strain evidence="6 7">NRRL 3301</strain>
    </source>
</reference>
<sequence length="677" mass="73014">MEVIQDNNPHGLANAMSTSAGAAPPPTKRNNNVQSTPAARRDLMTKIIPSPLQTTTMRTSTIIPGGRIHNVASACVNCRKAHLACDVGRPCRRCVSLNKADSCEDVKHKKRGRPKLNPRNSQSTYGGEKYEVMRGTIFMPTFPSTNKDKQPNAKSPTLSSSPATKPITFCHQQADTFLHNNVKLDAFPPVSTVAQNPAACRLSSPKYSLPITPVHLTSIATPSPGRTLSMGTHHDSRRLILILTMDILCARVSDNVTKALGYFPQELTHRSLYEFIAADDHTRLSHLHRQLLLDVMSAMPNHAATGSSLAPPVSIRSSSDLFYNKRTDELALIANGANTFRDSLHLKSQPTGAQRYDVCAYLGGALGADLTVHTTFPQLYIVMICHATSPSPLSSPSTSSTLPPVTASHGLADLSTDPAFQDRPPTPTNVPIIRPTVQPHPRLHPLSPAATRPRKLPNLQPRTFKTIAPLPTGDTAAPSVTISHTLGKLPSSMFAPKDFRHVSLPAHFTNNSTLNTASFQMTSYEPPKINVAPSSNTPRLFPSTGAYPEHPIKDPSARPLPPSNAASPRPSRWSSRSSSSSNHFIPSSSRYPYPSGLQVPPSYGPRPAPIVSHPATQYFLQTSSSTLNAAASMTQRSSKPSANMVAPSSSSSNNTTPPTDITRSPRRPGMSIHSLLC</sequence>
<keyword evidence="1" id="KW-0479">Metal-binding</keyword>
<feature type="compositionally biased region" description="Polar residues" evidence="3">
    <location>
        <begin position="629"/>
        <end position="641"/>
    </location>
</feature>
<accession>A0A1X2GFK5</accession>
<feature type="region of interest" description="Disordered" evidence="3">
    <location>
        <begin position="528"/>
        <end position="610"/>
    </location>
</feature>
<protein>
    <recommendedName>
        <fullName evidence="8">Zn(2)-C6 fungal-type domain-containing protein</fullName>
    </recommendedName>
</protein>
<feature type="compositionally biased region" description="Low complexity" evidence="3">
    <location>
        <begin position="563"/>
        <end position="590"/>
    </location>
</feature>
<dbReference type="PANTHER" id="PTHR47659">
    <property type="entry name" value="ZN(II)2CYS6 TRANSCRIPTION FACTOR (EUROFUNG)-RELATED"/>
    <property type="match status" value="1"/>
</dbReference>
<feature type="compositionally biased region" description="Low complexity" evidence="3">
    <location>
        <begin position="647"/>
        <end position="659"/>
    </location>
</feature>
<feature type="domain" description="Zn(2)-C6 fungal-type" evidence="4">
    <location>
        <begin position="74"/>
        <end position="103"/>
    </location>
</feature>
<comment type="caution">
    <text evidence="6">The sequence shown here is derived from an EMBL/GenBank/DDBJ whole genome shotgun (WGS) entry which is preliminary data.</text>
</comment>
<feature type="domain" description="PAS" evidence="5">
    <location>
        <begin position="252"/>
        <end position="292"/>
    </location>
</feature>
<feature type="compositionally biased region" description="Polar residues" evidence="3">
    <location>
        <begin position="28"/>
        <end position="37"/>
    </location>
</feature>
<dbReference type="GO" id="GO:0000981">
    <property type="term" value="F:DNA-binding transcription factor activity, RNA polymerase II-specific"/>
    <property type="evidence" value="ECO:0007669"/>
    <property type="project" value="InterPro"/>
</dbReference>
<evidence type="ECO:0008006" key="8">
    <source>
        <dbReference type="Google" id="ProtNLM"/>
    </source>
</evidence>
<evidence type="ECO:0000313" key="7">
    <source>
        <dbReference type="Proteomes" id="UP000242146"/>
    </source>
</evidence>
<gene>
    <name evidence="6" type="ORF">DM01DRAFT_1383872</name>
</gene>
<dbReference type="PROSITE" id="PS50112">
    <property type="entry name" value="PAS"/>
    <property type="match status" value="1"/>
</dbReference>
<dbReference type="InterPro" id="IPR036864">
    <property type="entry name" value="Zn2-C6_fun-type_DNA-bd_sf"/>
</dbReference>
<evidence type="ECO:0000259" key="5">
    <source>
        <dbReference type="PROSITE" id="PS50112"/>
    </source>
</evidence>
<evidence type="ECO:0000256" key="1">
    <source>
        <dbReference type="ARBA" id="ARBA00022723"/>
    </source>
</evidence>
<dbReference type="GO" id="GO:0008270">
    <property type="term" value="F:zinc ion binding"/>
    <property type="evidence" value="ECO:0007669"/>
    <property type="project" value="InterPro"/>
</dbReference>
<dbReference type="CDD" id="cd00130">
    <property type="entry name" value="PAS"/>
    <property type="match status" value="1"/>
</dbReference>
<dbReference type="Gene3D" id="3.30.450.20">
    <property type="entry name" value="PAS domain"/>
    <property type="match status" value="1"/>
</dbReference>
<dbReference type="InterPro" id="IPR035965">
    <property type="entry name" value="PAS-like_dom_sf"/>
</dbReference>
<dbReference type="SUPFAM" id="SSF55785">
    <property type="entry name" value="PYP-like sensor domain (PAS domain)"/>
    <property type="match status" value="1"/>
</dbReference>
<keyword evidence="2" id="KW-0539">Nucleus</keyword>
<proteinExistence type="predicted"/>
<dbReference type="EMBL" id="MCGT01000017">
    <property type="protein sequence ID" value="ORX52691.1"/>
    <property type="molecule type" value="Genomic_DNA"/>
</dbReference>
<feature type="region of interest" description="Disordered" evidence="3">
    <location>
        <begin position="141"/>
        <end position="164"/>
    </location>
</feature>
<evidence type="ECO:0000313" key="6">
    <source>
        <dbReference type="EMBL" id="ORX52691.1"/>
    </source>
</evidence>
<organism evidence="6 7">
    <name type="scientific">Hesseltinella vesiculosa</name>
    <dbReference type="NCBI Taxonomy" id="101127"/>
    <lineage>
        <taxon>Eukaryota</taxon>
        <taxon>Fungi</taxon>
        <taxon>Fungi incertae sedis</taxon>
        <taxon>Mucoromycota</taxon>
        <taxon>Mucoromycotina</taxon>
        <taxon>Mucoromycetes</taxon>
        <taxon>Mucorales</taxon>
        <taxon>Cunninghamellaceae</taxon>
        <taxon>Hesseltinella</taxon>
    </lineage>
</organism>
<name>A0A1X2GFK5_9FUNG</name>
<feature type="region of interest" description="Disordered" evidence="3">
    <location>
        <begin position="629"/>
        <end position="677"/>
    </location>
</feature>